<evidence type="ECO:0000313" key="1">
    <source>
        <dbReference type="EMBL" id="MDQ0201172.1"/>
    </source>
</evidence>
<dbReference type="Proteomes" id="UP001224122">
    <property type="component" value="Unassembled WGS sequence"/>
</dbReference>
<accession>A0ABT9Y019</accession>
<protein>
    <submittedName>
        <fullName evidence="1">Uncharacterized protein</fullName>
    </submittedName>
</protein>
<comment type="caution">
    <text evidence="1">The sequence shown here is derived from an EMBL/GenBank/DDBJ whole genome shotgun (WGS) entry which is preliminary data.</text>
</comment>
<dbReference type="EMBL" id="JAUSTW010000008">
    <property type="protein sequence ID" value="MDQ0201172.1"/>
    <property type="molecule type" value="Genomic_DNA"/>
</dbReference>
<gene>
    <name evidence="1" type="ORF">J2S10_004378</name>
</gene>
<dbReference type="RefSeq" id="WP_307412251.1">
    <property type="nucleotide sequence ID" value="NZ_JAUSTW010000008.1"/>
</dbReference>
<evidence type="ECO:0000313" key="2">
    <source>
        <dbReference type="Proteomes" id="UP001224122"/>
    </source>
</evidence>
<keyword evidence="2" id="KW-1185">Reference proteome</keyword>
<reference evidence="1 2" key="1">
    <citation type="submission" date="2023-07" db="EMBL/GenBank/DDBJ databases">
        <title>Genomic Encyclopedia of Type Strains, Phase IV (KMG-IV): sequencing the most valuable type-strain genomes for metagenomic binning, comparative biology and taxonomic classification.</title>
        <authorList>
            <person name="Goeker M."/>
        </authorList>
    </citation>
    <scope>NUCLEOTIDE SEQUENCE [LARGE SCALE GENOMIC DNA]</scope>
    <source>
        <strain evidence="1 2">DSM 27594</strain>
    </source>
</reference>
<sequence>MHDLNEEDLIEIQRLMTSDDDELGDLNQFLEDGLITREKQID</sequence>
<name>A0ABT9Y019_9BACI</name>
<organism evidence="1 2">
    <name type="scientific">Neobacillus ginsengisoli</name>
    <dbReference type="NCBI Taxonomy" id="904295"/>
    <lineage>
        <taxon>Bacteria</taxon>
        <taxon>Bacillati</taxon>
        <taxon>Bacillota</taxon>
        <taxon>Bacilli</taxon>
        <taxon>Bacillales</taxon>
        <taxon>Bacillaceae</taxon>
        <taxon>Neobacillus</taxon>
    </lineage>
</organism>
<proteinExistence type="predicted"/>